<keyword evidence="4 8" id="KW-0479">Metal-binding</keyword>
<dbReference type="InterPro" id="IPR002401">
    <property type="entry name" value="Cyt_P450_E_grp-I"/>
</dbReference>
<dbReference type="GO" id="GO:0016705">
    <property type="term" value="F:oxidoreductase activity, acting on paired donors, with incorporation or reduction of molecular oxygen"/>
    <property type="evidence" value="ECO:0007669"/>
    <property type="project" value="InterPro"/>
</dbReference>
<gene>
    <name evidence="10" type="ORF">QR98_0022240</name>
</gene>
<dbReference type="OrthoDB" id="3945418at2759"/>
<organism evidence="10 11">
    <name type="scientific">Sarcoptes scabiei</name>
    <name type="common">Itch mite</name>
    <name type="synonym">Acarus scabiei</name>
    <dbReference type="NCBI Taxonomy" id="52283"/>
    <lineage>
        <taxon>Eukaryota</taxon>
        <taxon>Metazoa</taxon>
        <taxon>Ecdysozoa</taxon>
        <taxon>Arthropoda</taxon>
        <taxon>Chelicerata</taxon>
        <taxon>Arachnida</taxon>
        <taxon>Acari</taxon>
        <taxon>Acariformes</taxon>
        <taxon>Sarcoptiformes</taxon>
        <taxon>Astigmata</taxon>
        <taxon>Psoroptidia</taxon>
        <taxon>Sarcoptoidea</taxon>
        <taxon>Sarcoptidae</taxon>
        <taxon>Sarcoptinae</taxon>
        <taxon>Sarcoptes</taxon>
    </lineage>
</organism>
<dbReference type="PRINTS" id="PR00385">
    <property type="entry name" value="P450"/>
</dbReference>
<name>A0A132A0B0_SARSC</name>
<dbReference type="GO" id="GO:0020037">
    <property type="term" value="F:heme binding"/>
    <property type="evidence" value="ECO:0007669"/>
    <property type="project" value="InterPro"/>
</dbReference>
<dbReference type="EMBL" id="JXLN01006149">
    <property type="protein sequence ID" value="KPM03790.1"/>
    <property type="molecule type" value="Genomic_DNA"/>
</dbReference>
<evidence type="ECO:0000256" key="7">
    <source>
        <dbReference type="ARBA" id="ARBA00023033"/>
    </source>
</evidence>
<dbReference type="SUPFAM" id="SSF48264">
    <property type="entry name" value="Cytochrome P450"/>
    <property type="match status" value="1"/>
</dbReference>
<evidence type="ECO:0000256" key="1">
    <source>
        <dbReference type="ARBA" id="ARBA00001971"/>
    </source>
</evidence>
<proteinExistence type="inferred from homology"/>
<dbReference type="PANTHER" id="PTHR24279">
    <property type="entry name" value="CYTOCHROME P450"/>
    <property type="match status" value="1"/>
</dbReference>
<evidence type="ECO:0000256" key="5">
    <source>
        <dbReference type="ARBA" id="ARBA00023002"/>
    </source>
</evidence>
<accession>A0A132A0B0</accession>
<evidence type="ECO:0000256" key="3">
    <source>
        <dbReference type="ARBA" id="ARBA00022617"/>
    </source>
</evidence>
<evidence type="ECO:0000256" key="6">
    <source>
        <dbReference type="ARBA" id="ARBA00023004"/>
    </source>
</evidence>
<evidence type="ECO:0000313" key="10">
    <source>
        <dbReference type="EMBL" id="KPM03790.1"/>
    </source>
</evidence>
<keyword evidence="7 9" id="KW-0503">Monooxygenase</keyword>
<protein>
    <submittedName>
        <fullName evidence="10">Cytochrome P450-like protein 9</fullName>
    </submittedName>
</protein>
<reference evidence="10 11" key="1">
    <citation type="journal article" date="2015" name="Parasit. Vectors">
        <title>Draft genome of the scabies mite.</title>
        <authorList>
            <person name="Rider S.D.Jr."/>
            <person name="Morgan M.S."/>
            <person name="Arlian L.G."/>
        </authorList>
    </citation>
    <scope>NUCLEOTIDE SEQUENCE [LARGE SCALE GENOMIC DNA]</scope>
    <source>
        <strain evidence="10">Arlian Lab</strain>
    </source>
</reference>
<dbReference type="AlphaFoldDB" id="A0A132A0B0"/>
<dbReference type="Gene3D" id="1.10.630.10">
    <property type="entry name" value="Cytochrome P450"/>
    <property type="match status" value="1"/>
</dbReference>
<evidence type="ECO:0000256" key="9">
    <source>
        <dbReference type="RuleBase" id="RU000461"/>
    </source>
</evidence>
<keyword evidence="5 9" id="KW-0560">Oxidoreductase</keyword>
<dbReference type="Proteomes" id="UP000616769">
    <property type="component" value="Unassembled WGS sequence"/>
</dbReference>
<dbReference type="GO" id="GO:0004497">
    <property type="term" value="F:monooxygenase activity"/>
    <property type="evidence" value="ECO:0007669"/>
    <property type="project" value="UniProtKB-KW"/>
</dbReference>
<dbReference type="PANTHER" id="PTHR24279:SF120">
    <property type="entry name" value="CYTOCHROME P450"/>
    <property type="match status" value="1"/>
</dbReference>
<comment type="caution">
    <text evidence="10">The sequence shown here is derived from an EMBL/GenBank/DDBJ whole genome shotgun (WGS) entry which is preliminary data.</text>
</comment>
<dbReference type="PROSITE" id="PS00086">
    <property type="entry name" value="CYTOCHROME_P450"/>
    <property type="match status" value="1"/>
</dbReference>
<comment type="similarity">
    <text evidence="2 9">Belongs to the cytochrome P450 family.</text>
</comment>
<dbReference type="VEuPathDB" id="VectorBase:SSCA008159"/>
<evidence type="ECO:0000256" key="8">
    <source>
        <dbReference type="PIRSR" id="PIRSR602401-1"/>
    </source>
</evidence>
<comment type="cofactor">
    <cofactor evidence="1 8">
        <name>heme</name>
        <dbReference type="ChEBI" id="CHEBI:30413"/>
    </cofactor>
</comment>
<sequence>MEVESKEIDKECRDEKSVSHEAVSKSFWSIPGPWPSLPLIGTEWYHFYRSLTGRNDLSKLHEVYIKKYHQYGPIFKEEYRWRQPIVHIFDPNDFEIIFKAQGRCPIRPPNEFVSCFRASKPERYANIGLANMNGLEWYKQRQRLVPATMRLKTINENMHNQNEICEDFINLLDQRRDSVTGRVDNIQDITYRLALESICMLCLDCRIGALVNVSDDDVSKVSNNNGRKLIESTKLLFDTFNELYYGFPFWKLWPTNAWNNLVKAETEIYEIASEYVDEAIRNLNDRDPNERQTVLETLLKTENLSIDEIKITIIDLIIGGIFTVSNSFAFLIYHLAAHPDVQHKILDEMRSISPFSDHLDEFESNLFSMEFINQMSYLKACVQECFRLNCPVPGIMRTTSKSIVLSGYEIPENVSFRNTTVFSHFMATCRLEKYFQQPNRFRPERWIDPDEKATIHPFSLLPFGYGNRLCLGKRFTESEIYLTTVKLLKRFHLKLCEEFETTGGSEKELELKHCFIVIPANPISIYLSPRNL</sequence>
<dbReference type="InterPro" id="IPR036396">
    <property type="entry name" value="Cyt_P450_sf"/>
</dbReference>
<dbReference type="InterPro" id="IPR050479">
    <property type="entry name" value="CYP11_CYP27_families"/>
</dbReference>
<evidence type="ECO:0000256" key="4">
    <source>
        <dbReference type="ARBA" id="ARBA00022723"/>
    </source>
</evidence>
<dbReference type="PRINTS" id="PR00463">
    <property type="entry name" value="EP450I"/>
</dbReference>
<evidence type="ECO:0000256" key="2">
    <source>
        <dbReference type="ARBA" id="ARBA00010617"/>
    </source>
</evidence>
<dbReference type="InterPro" id="IPR001128">
    <property type="entry name" value="Cyt_P450"/>
</dbReference>
<feature type="binding site" description="axial binding residue" evidence="8">
    <location>
        <position position="470"/>
    </location>
    <ligand>
        <name>heme</name>
        <dbReference type="ChEBI" id="CHEBI:30413"/>
    </ligand>
    <ligandPart>
        <name>Fe</name>
        <dbReference type="ChEBI" id="CHEBI:18248"/>
    </ligandPart>
</feature>
<keyword evidence="3 8" id="KW-0349">Heme</keyword>
<dbReference type="CDD" id="cd11054">
    <property type="entry name" value="CYP24A1-like"/>
    <property type="match status" value="1"/>
</dbReference>
<evidence type="ECO:0000313" key="11">
    <source>
        <dbReference type="Proteomes" id="UP000616769"/>
    </source>
</evidence>
<dbReference type="GO" id="GO:0005506">
    <property type="term" value="F:iron ion binding"/>
    <property type="evidence" value="ECO:0007669"/>
    <property type="project" value="InterPro"/>
</dbReference>
<dbReference type="InterPro" id="IPR017972">
    <property type="entry name" value="Cyt_P450_CS"/>
</dbReference>
<keyword evidence="6 8" id="KW-0408">Iron</keyword>
<dbReference type="Pfam" id="PF00067">
    <property type="entry name" value="p450"/>
    <property type="match status" value="1"/>
</dbReference>